<evidence type="ECO:0000313" key="10">
    <source>
        <dbReference type="Proteomes" id="UP001062632"/>
    </source>
</evidence>
<dbReference type="InterPro" id="IPR031337">
    <property type="entry name" value="KDPG/KHG_AS_1"/>
</dbReference>
<evidence type="ECO:0000256" key="3">
    <source>
        <dbReference type="ARBA" id="ARBA00006906"/>
    </source>
</evidence>
<evidence type="ECO:0000256" key="1">
    <source>
        <dbReference type="ARBA" id="ARBA00000654"/>
    </source>
</evidence>
<dbReference type="CDD" id="cd00452">
    <property type="entry name" value="KDPG_aldolase"/>
    <property type="match status" value="1"/>
</dbReference>
<dbReference type="PROSITE" id="PS00160">
    <property type="entry name" value="ALDOLASE_KDPG_KHG_2"/>
    <property type="match status" value="1"/>
</dbReference>
<organism evidence="9 10">
    <name type="scientific">Neokomagataea thailandica NBRC 106555</name>
    <dbReference type="NCBI Taxonomy" id="1223520"/>
    <lineage>
        <taxon>Bacteria</taxon>
        <taxon>Pseudomonadati</taxon>
        <taxon>Pseudomonadota</taxon>
        <taxon>Alphaproteobacteria</taxon>
        <taxon>Acetobacterales</taxon>
        <taxon>Acetobacteraceae</taxon>
        <taxon>Neokomagataea</taxon>
    </lineage>
</organism>
<evidence type="ECO:0000256" key="4">
    <source>
        <dbReference type="ARBA" id="ARBA00011233"/>
    </source>
</evidence>
<keyword evidence="7" id="KW-0704">Schiff base</keyword>
<dbReference type="InterPro" id="IPR031338">
    <property type="entry name" value="KDPG/KHG_AS_2"/>
</dbReference>
<dbReference type="PROSITE" id="PS00159">
    <property type="entry name" value="ALDOLASE_KDPG_KHG_1"/>
    <property type="match status" value="1"/>
</dbReference>
<comment type="catalytic activity">
    <reaction evidence="1">
        <text>2-dehydro-3-deoxy-6-phospho-D-gluconate = D-glyceraldehyde 3-phosphate + pyruvate</text>
        <dbReference type="Rhea" id="RHEA:17089"/>
        <dbReference type="ChEBI" id="CHEBI:15361"/>
        <dbReference type="ChEBI" id="CHEBI:57569"/>
        <dbReference type="ChEBI" id="CHEBI:59776"/>
        <dbReference type="EC" id="4.1.2.14"/>
    </reaction>
</comment>
<evidence type="ECO:0000256" key="7">
    <source>
        <dbReference type="ARBA" id="ARBA00023270"/>
    </source>
</evidence>
<evidence type="ECO:0000256" key="5">
    <source>
        <dbReference type="ARBA" id="ARBA00013063"/>
    </source>
</evidence>
<gene>
    <name evidence="9" type="ORF">AA106555_0592</name>
</gene>
<comment type="pathway">
    <text evidence="2">Carbohydrate acid metabolism; 2-dehydro-3-deoxy-D-gluconate degradation; D-glyceraldehyde 3-phosphate and pyruvate from 2-dehydro-3-deoxy-D-gluconate: step 2/2.</text>
</comment>
<accession>A0ABQ0QNK4</accession>
<comment type="similarity">
    <text evidence="3">Belongs to the KHG/KDPG aldolase family.</text>
</comment>
<dbReference type="NCBIfam" id="TIGR01182">
    <property type="entry name" value="eda"/>
    <property type="match status" value="1"/>
</dbReference>
<protein>
    <recommendedName>
        <fullName evidence="5">2-dehydro-3-deoxy-phosphogluconate aldolase</fullName>
        <ecNumber evidence="5">4.1.2.14</ecNumber>
    </recommendedName>
</protein>
<comment type="caution">
    <text evidence="9">The sequence shown here is derived from an EMBL/GenBank/DDBJ whole genome shotgun (WGS) entry which is preliminary data.</text>
</comment>
<reference evidence="9 10" key="1">
    <citation type="submission" date="2013-04" db="EMBL/GenBank/DDBJ databases">
        <title>The genome sequencing project of 58 acetic acid bacteria.</title>
        <authorList>
            <person name="Okamoto-Kainuma A."/>
            <person name="Ishikawa M."/>
            <person name="Umino S."/>
            <person name="Koizumi Y."/>
            <person name="Shiwa Y."/>
            <person name="Yoshikawa H."/>
            <person name="Matsutani M."/>
            <person name="Matsushita K."/>
        </authorList>
    </citation>
    <scope>NUCLEOTIDE SEQUENCE [LARGE SCALE GENOMIC DNA]</scope>
    <source>
        <strain evidence="9 10">NBRC 106555</strain>
    </source>
</reference>
<dbReference type="InterPro" id="IPR013785">
    <property type="entry name" value="Aldolase_TIM"/>
</dbReference>
<dbReference type="Proteomes" id="UP001062632">
    <property type="component" value="Unassembled WGS sequence"/>
</dbReference>
<keyword evidence="6" id="KW-0456">Lyase</keyword>
<evidence type="ECO:0000256" key="6">
    <source>
        <dbReference type="ARBA" id="ARBA00023239"/>
    </source>
</evidence>
<proteinExistence type="inferred from homology"/>
<dbReference type="Pfam" id="PF01081">
    <property type="entry name" value="Aldolase"/>
    <property type="match status" value="1"/>
</dbReference>
<dbReference type="SUPFAM" id="SSF51569">
    <property type="entry name" value="Aldolase"/>
    <property type="match status" value="1"/>
</dbReference>
<dbReference type="EC" id="4.1.2.14" evidence="5"/>
<dbReference type="Gene3D" id="3.20.20.70">
    <property type="entry name" value="Aldolase class I"/>
    <property type="match status" value="1"/>
</dbReference>
<sequence>MSSEKAFLSGLDGEDQTIMSDTAKLDAVMTRSTVIPVLVVKDVAQARPLAEALVAGGLTTLEVTLRTPCALEVIAEMSKVEGALVGAGTVLSPKDLEASLKAGAEFIVSPGLTESLAKSAAEHDVPFLPGVANAGDIMRGLDLGLTRFKFFPAVTNGGLPAIKAMSSVFGAVRFCPTGGITEATAQEWLSVPSVSCVGGSWLTAGEFDAAEVTRRAKAASALKAS</sequence>
<dbReference type="InterPro" id="IPR000887">
    <property type="entry name" value="Aldlse_KDPG_KHG"/>
</dbReference>
<dbReference type="EMBL" id="BAQC01000013">
    <property type="protein sequence ID" value="GBR51546.1"/>
    <property type="molecule type" value="Genomic_DNA"/>
</dbReference>
<dbReference type="PANTHER" id="PTHR30246">
    <property type="entry name" value="2-KETO-3-DEOXY-6-PHOSPHOGLUCONATE ALDOLASE"/>
    <property type="match status" value="1"/>
</dbReference>
<evidence type="ECO:0000256" key="2">
    <source>
        <dbReference type="ARBA" id="ARBA00004736"/>
    </source>
</evidence>
<evidence type="ECO:0000256" key="8">
    <source>
        <dbReference type="ARBA" id="ARBA00023277"/>
    </source>
</evidence>
<evidence type="ECO:0000313" key="9">
    <source>
        <dbReference type="EMBL" id="GBR51546.1"/>
    </source>
</evidence>
<name>A0ABQ0QNK4_9PROT</name>
<comment type="subunit">
    <text evidence="4">Homotrimer.</text>
</comment>
<keyword evidence="8" id="KW-0119">Carbohydrate metabolism</keyword>
<keyword evidence="10" id="KW-1185">Reference proteome</keyword>
<dbReference type="PANTHER" id="PTHR30246:SF1">
    <property type="entry name" value="2-DEHYDRO-3-DEOXY-6-PHOSPHOGALACTONATE ALDOLASE-RELATED"/>
    <property type="match status" value="1"/>
</dbReference>